<evidence type="ECO:0000256" key="1">
    <source>
        <dbReference type="ARBA" id="ARBA00010165"/>
    </source>
</evidence>
<dbReference type="SUPFAM" id="SSF56112">
    <property type="entry name" value="Protein kinase-like (PK-like)"/>
    <property type="match status" value="1"/>
</dbReference>
<gene>
    <name evidence="7" type="ORF">G3569_10660</name>
</gene>
<evidence type="ECO:0000313" key="7">
    <source>
        <dbReference type="EMBL" id="NGP88819.1"/>
    </source>
</evidence>
<proteinExistence type="inferred from homology"/>
<organism evidence="7 8">
    <name type="scientific">Fodinibius halophilus</name>
    <dbReference type="NCBI Taxonomy" id="1736908"/>
    <lineage>
        <taxon>Bacteria</taxon>
        <taxon>Pseudomonadati</taxon>
        <taxon>Balneolota</taxon>
        <taxon>Balneolia</taxon>
        <taxon>Balneolales</taxon>
        <taxon>Balneolaceae</taxon>
        <taxon>Fodinibius</taxon>
    </lineage>
</organism>
<dbReference type="EMBL" id="JAALLS010000012">
    <property type="protein sequence ID" value="NGP88819.1"/>
    <property type="molecule type" value="Genomic_DNA"/>
</dbReference>
<dbReference type="GO" id="GO:0005524">
    <property type="term" value="F:ATP binding"/>
    <property type="evidence" value="ECO:0007669"/>
    <property type="project" value="UniProtKB-KW"/>
</dbReference>
<accession>A0A6M1T403</accession>
<comment type="caution">
    <text evidence="7">The sequence shown here is derived from an EMBL/GenBank/DDBJ whole genome shotgun (WGS) entry which is preliminary data.</text>
</comment>
<feature type="domain" description="Aminoglycoside phosphotransferase" evidence="6">
    <location>
        <begin position="32"/>
        <end position="260"/>
    </location>
</feature>
<evidence type="ECO:0000256" key="4">
    <source>
        <dbReference type="ARBA" id="ARBA00022777"/>
    </source>
</evidence>
<dbReference type="PANTHER" id="PTHR34273:SF2">
    <property type="entry name" value="METHYLTHIORIBOSE KINASE"/>
    <property type="match status" value="1"/>
</dbReference>
<dbReference type="InterPro" id="IPR002575">
    <property type="entry name" value="Aminoglycoside_PTrfase"/>
</dbReference>
<dbReference type="Pfam" id="PF01636">
    <property type="entry name" value="APH"/>
    <property type="match status" value="1"/>
</dbReference>
<reference evidence="7 8" key="1">
    <citation type="submission" date="2020-02" db="EMBL/GenBank/DDBJ databases">
        <title>Aliifodinibius halophilus 2W32, complete genome.</title>
        <authorList>
            <person name="Li Y."/>
            <person name="Wu S."/>
        </authorList>
    </citation>
    <scope>NUCLEOTIDE SEQUENCE [LARGE SCALE GENOMIC DNA]</scope>
    <source>
        <strain evidence="7 8">2W32</strain>
    </source>
</reference>
<keyword evidence="4" id="KW-0418">Kinase</keyword>
<dbReference type="Gene3D" id="3.30.200.20">
    <property type="entry name" value="Phosphorylase Kinase, domain 1"/>
    <property type="match status" value="1"/>
</dbReference>
<dbReference type="AlphaFoldDB" id="A0A6M1T403"/>
<dbReference type="GO" id="GO:0016301">
    <property type="term" value="F:kinase activity"/>
    <property type="evidence" value="ECO:0007669"/>
    <property type="project" value="UniProtKB-KW"/>
</dbReference>
<name>A0A6M1T403_9BACT</name>
<comment type="similarity">
    <text evidence="1">Belongs to the methylthioribose kinase family.</text>
</comment>
<sequence>MATISTDTDMISEQQIYLTLSRNLPNFKATSDLQPVNGGNLNHVWRIKGSDKDLIIKWAPPYIASNPDVPLSAERIHFEAKALQLFDEGNALDDLGGNTVRPPRCLHFEEELNLLIMEDIGMAPSLDEWLTDNSAATAGKKLGKFIGQLHRQTFANKQLSRRFRNLDIQQTRLEVQYNPAADYAMQSGAAGVDFNLIQSQTKTLGQQLLKEGSCLVMGDLWPPSVLVRRGEMRIIDWEFSHFGQPLQDVGHFAAHCWMQAHMAPSKELKDKFQKLWILFWKHYRASLGNRIIELKQDEVMTHAGAEILIRACGPFQEGYLYEGHKPGSRSIMQAVQKAQQFIESSQISELWTNS</sequence>
<evidence type="ECO:0000256" key="5">
    <source>
        <dbReference type="ARBA" id="ARBA00022840"/>
    </source>
</evidence>
<keyword evidence="2 7" id="KW-0808">Transferase</keyword>
<evidence type="ECO:0000256" key="3">
    <source>
        <dbReference type="ARBA" id="ARBA00022741"/>
    </source>
</evidence>
<keyword evidence="3" id="KW-0547">Nucleotide-binding</keyword>
<keyword evidence="5" id="KW-0067">ATP-binding</keyword>
<keyword evidence="8" id="KW-1185">Reference proteome</keyword>
<protein>
    <submittedName>
        <fullName evidence="7">Phosphotransferase</fullName>
    </submittedName>
</protein>
<dbReference type="Gene3D" id="3.90.1200.10">
    <property type="match status" value="1"/>
</dbReference>
<dbReference type="RefSeq" id="WP_165268927.1">
    <property type="nucleotide sequence ID" value="NZ_JAALLS010000012.1"/>
</dbReference>
<dbReference type="InterPro" id="IPR011009">
    <property type="entry name" value="Kinase-like_dom_sf"/>
</dbReference>
<evidence type="ECO:0000313" key="8">
    <source>
        <dbReference type="Proteomes" id="UP000479132"/>
    </source>
</evidence>
<evidence type="ECO:0000259" key="6">
    <source>
        <dbReference type="Pfam" id="PF01636"/>
    </source>
</evidence>
<dbReference type="Proteomes" id="UP000479132">
    <property type="component" value="Unassembled WGS sequence"/>
</dbReference>
<dbReference type="PANTHER" id="PTHR34273">
    <property type="entry name" value="METHYLTHIORIBOSE KINASE"/>
    <property type="match status" value="1"/>
</dbReference>
<evidence type="ECO:0000256" key="2">
    <source>
        <dbReference type="ARBA" id="ARBA00022679"/>
    </source>
</evidence>